<dbReference type="InterPro" id="IPR036852">
    <property type="entry name" value="Peptidase_S8/S53_dom_sf"/>
</dbReference>
<dbReference type="InterPro" id="IPR015366">
    <property type="entry name" value="S53_propep"/>
</dbReference>
<dbReference type="SMART" id="SM00944">
    <property type="entry name" value="Pro-kuma_activ"/>
    <property type="match status" value="1"/>
</dbReference>
<sequence length="293" mass="33095">MRPWTLPLLSNLVIFLLGSHSLAISQPLLSPLVPHEKRNHVPAGWSYLRKHHATAVLPLRFALSQPNIHAIDQYIYDISHPDSRNYGNHWTAAQVAERFAPRNDTIQVVYTWLLESGFATNRIRFTKAKSWIELNATVEEAERLLNAQYYIYKHASGKEHVACKSYYLPAHVAAHIDLVTPTVHFNAIVSAALEPSHLEIHSTHQNIKLGMPGKGYSSPKTTGIASDIFNQLETCDQHITPLCLRALYGVVYEPRAANRNSYAIAEYTPQAYIPSDLDKFAKYFAPDIYGKRP</sequence>
<dbReference type="SUPFAM" id="SSF54897">
    <property type="entry name" value="Protease propeptides/inhibitors"/>
    <property type="match status" value="1"/>
</dbReference>
<protein>
    <recommendedName>
        <fullName evidence="2">Peptidase S53 activation domain-containing protein</fullName>
    </recommendedName>
</protein>
<accession>A0A0C3ADD3</accession>
<proteinExistence type="predicted"/>
<dbReference type="HOGENOM" id="CLU_013783_1_0_1"/>
<feature type="domain" description="Peptidase S53 activation" evidence="2">
    <location>
        <begin position="42"/>
        <end position="185"/>
    </location>
</feature>
<evidence type="ECO:0000313" key="3">
    <source>
        <dbReference type="EMBL" id="KIM71803.1"/>
    </source>
</evidence>
<evidence type="ECO:0000259" key="2">
    <source>
        <dbReference type="SMART" id="SM00944"/>
    </source>
</evidence>
<dbReference type="Proteomes" id="UP000054166">
    <property type="component" value="Unassembled WGS sequence"/>
</dbReference>
<evidence type="ECO:0000256" key="1">
    <source>
        <dbReference type="SAM" id="SignalP"/>
    </source>
</evidence>
<feature type="signal peptide" evidence="1">
    <location>
        <begin position="1"/>
        <end position="23"/>
    </location>
</feature>
<dbReference type="GO" id="GO:0004252">
    <property type="term" value="F:serine-type endopeptidase activity"/>
    <property type="evidence" value="ECO:0007669"/>
    <property type="project" value="InterPro"/>
</dbReference>
<dbReference type="GO" id="GO:0006508">
    <property type="term" value="P:proteolysis"/>
    <property type="evidence" value="ECO:0007669"/>
    <property type="project" value="InterPro"/>
</dbReference>
<reference evidence="3 4" key="1">
    <citation type="submission" date="2014-04" db="EMBL/GenBank/DDBJ databases">
        <authorList>
            <consortium name="DOE Joint Genome Institute"/>
            <person name="Kuo A."/>
            <person name="Tarkka M."/>
            <person name="Buscot F."/>
            <person name="Kohler A."/>
            <person name="Nagy L.G."/>
            <person name="Floudas D."/>
            <person name="Copeland A."/>
            <person name="Barry K.W."/>
            <person name="Cichocki N."/>
            <person name="Veneault-Fourrey C."/>
            <person name="LaButti K."/>
            <person name="Lindquist E.A."/>
            <person name="Lipzen A."/>
            <person name="Lundell T."/>
            <person name="Morin E."/>
            <person name="Murat C."/>
            <person name="Sun H."/>
            <person name="Tunlid A."/>
            <person name="Henrissat B."/>
            <person name="Grigoriev I.V."/>
            <person name="Hibbett D.S."/>
            <person name="Martin F."/>
            <person name="Nordberg H.P."/>
            <person name="Cantor M.N."/>
            <person name="Hua S.X."/>
        </authorList>
    </citation>
    <scope>NUCLEOTIDE SEQUENCE [LARGE SCALE GENOMIC DNA]</scope>
    <source>
        <strain evidence="3 4">F 1598</strain>
    </source>
</reference>
<evidence type="ECO:0000313" key="4">
    <source>
        <dbReference type="Proteomes" id="UP000054166"/>
    </source>
</evidence>
<dbReference type="PANTHER" id="PTHR14218:SF19">
    <property type="entry name" value="SERINE PROTEASE AORO, PUTATIVE (AFU_ORTHOLOGUE AFUA_6G10250)-RELATED"/>
    <property type="match status" value="1"/>
</dbReference>
<keyword evidence="4" id="KW-1185">Reference proteome</keyword>
<organism evidence="3 4">
    <name type="scientific">Piloderma croceum (strain F 1598)</name>
    <dbReference type="NCBI Taxonomy" id="765440"/>
    <lineage>
        <taxon>Eukaryota</taxon>
        <taxon>Fungi</taxon>
        <taxon>Dikarya</taxon>
        <taxon>Basidiomycota</taxon>
        <taxon>Agaricomycotina</taxon>
        <taxon>Agaricomycetes</taxon>
        <taxon>Agaricomycetidae</taxon>
        <taxon>Atheliales</taxon>
        <taxon>Atheliaceae</taxon>
        <taxon>Piloderma</taxon>
    </lineage>
</organism>
<dbReference type="Pfam" id="PF09286">
    <property type="entry name" value="Pro-kuma_activ"/>
    <property type="match status" value="1"/>
</dbReference>
<dbReference type="CDD" id="cd11377">
    <property type="entry name" value="Pro-peptidase_S53"/>
    <property type="match status" value="1"/>
</dbReference>
<reference evidence="4" key="2">
    <citation type="submission" date="2015-01" db="EMBL/GenBank/DDBJ databases">
        <title>Evolutionary Origins and Diversification of the Mycorrhizal Mutualists.</title>
        <authorList>
            <consortium name="DOE Joint Genome Institute"/>
            <consortium name="Mycorrhizal Genomics Consortium"/>
            <person name="Kohler A."/>
            <person name="Kuo A."/>
            <person name="Nagy L.G."/>
            <person name="Floudas D."/>
            <person name="Copeland A."/>
            <person name="Barry K.W."/>
            <person name="Cichocki N."/>
            <person name="Veneault-Fourrey C."/>
            <person name="LaButti K."/>
            <person name="Lindquist E.A."/>
            <person name="Lipzen A."/>
            <person name="Lundell T."/>
            <person name="Morin E."/>
            <person name="Murat C."/>
            <person name="Riley R."/>
            <person name="Ohm R."/>
            <person name="Sun H."/>
            <person name="Tunlid A."/>
            <person name="Henrissat B."/>
            <person name="Grigoriev I.V."/>
            <person name="Hibbett D.S."/>
            <person name="Martin F."/>
        </authorList>
    </citation>
    <scope>NUCLEOTIDE SEQUENCE [LARGE SCALE GENOMIC DNA]</scope>
    <source>
        <strain evidence="4">F 1598</strain>
    </source>
</reference>
<dbReference type="EMBL" id="KN833208">
    <property type="protein sequence ID" value="KIM71803.1"/>
    <property type="molecule type" value="Genomic_DNA"/>
</dbReference>
<dbReference type="InterPro" id="IPR050819">
    <property type="entry name" value="Tripeptidyl-peptidase_I"/>
</dbReference>
<keyword evidence="1" id="KW-0732">Signal</keyword>
<dbReference type="OrthoDB" id="3260196at2759"/>
<dbReference type="InParanoid" id="A0A0C3ADD3"/>
<dbReference type="GO" id="GO:0008240">
    <property type="term" value="F:tripeptidyl-peptidase activity"/>
    <property type="evidence" value="ECO:0007669"/>
    <property type="project" value="TreeGrafter"/>
</dbReference>
<dbReference type="AlphaFoldDB" id="A0A0C3ADD3"/>
<dbReference type="STRING" id="765440.A0A0C3ADD3"/>
<gene>
    <name evidence="3" type="ORF">PILCRDRAFT_748957</name>
</gene>
<feature type="chain" id="PRO_5002172254" description="Peptidase S53 activation domain-containing protein" evidence="1">
    <location>
        <begin position="24"/>
        <end position="293"/>
    </location>
</feature>
<dbReference type="PANTHER" id="PTHR14218">
    <property type="entry name" value="PROTEASE S8 TRIPEPTIDYL PEPTIDASE I CLN2"/>
    <property type="match status" value="1"/>
</dbReference>
<name>A0A0C3ADD3_PILCF</name>
<feature type="non-terminal residue" evidence="3">
    <location>
        <position position="293"/>
    </location>
</feature>
<dbReference type="Gene3D" id="3.40.50.200">
    <property type="entry name" value="Peptidase S8/S53 domain"/>
    <property type="match status" value="1"/>
</dbReference>